<dbReference type="PROSITE" id="PS51892">
    <property type="entry name" value="SUBTILASE"/>
    <property type="match status" value="1"/>
</dbReference>
<evidence type="ECO:0000256" key="1">
    <source>
        <dbReference type="ARBA" id="ARBA00002076"/>
    </source>
</evidence>
<dbReference type="InterPro" id="IPR015500">
    <property type="entry name" value="Peptidase_S8_subtilisin-rel"/>
</dbReference>
<dbReference type="FunFam" id="3.30.70.80:FF:000003">
    <property type="entry name" value="Subtilisin-like protease SBT1.9"/>
    <property type="match status" value="1"/>
</dbReference>
<dbReference type="SUPFAM" id="SSF52743">
    <property type="entry name" value="Subtilisin-like"/>
    <property type="match status" value="1"/>
</dbReference>
<evidence type="ECO:0000256" key="8">
    <source>
        <dbReference type="ARBA" id="ARBA00022801"/>
    </source>
</evidence>
<accession>J9XY97</accession>
<dbReference type="Pfam" id="PF05922">
    <property type="entry name" value="Inhibitor_I9"/>
    <property type="match status" value="1"/>
</dbReference>
<dbReference type="GO" id="GO:0006508">
    <property type="term" value="P:proteolysis"/>
    <property type="evidence" value="ECO:0007669"/>
    <property type="project" value="UniProtKB-KW"/>
</dbReference>
<evidence type="ECO:0000256" key="11">
    <source>
        <dbReference type="PIRSR" id="PIRSR615500-1"/>
    </source>
</evidence>
<dbReference type="EMBL" id="JX402205">
    <property type="protein sequence ID" value="AFS34694.1"/>
    <property type="molecule type" value="mRNA"/>
</dbReference>
<keyword evidence="6 12" id="KW-0645">Protease</keyword>
<evidence type="ECO:0000259" key="17">
    <source>
        <dbReference type="Pfam" id="PF17766"/>
    </source>
</evidence>
<keyword evidence="5" id="KW-0964">Secreted</keyword>
<dbReference type="Gramene" id="Psat0s1712g0120.1">
    <property type="protein sequence ID" value="Psat0s1712g0120.1.cds1"/>
    <property type="gene ID" value="Psat0s1712g0120"/>
</dbReference>
<feature type="domain" description="Inhibitor I9" evidence="16">
    <location>
        <begin position="64"/>
        <end position="139"/>
    </location>
</feature>
<keyword evidence="4" id="KW-0052">Apoplast</keyword>
<evidence type="ECO:0000256" key="6">
    <source>
        <dbReference type="ARBA" id="ARBA00022670"/>
    </source>
</evidence>
<protein>
    <submittedName>
        <fullName evidence="18">Subtilisin-like serine protease</fullName>
    </submittedName>
</protein>
<evidence type="ECO:0000256" key="5">
    <source>
        <dbReference type="ARBA" id="ARBA00022525"/>
    </source>
</evidence>
<keyword evidence="8 12" id="KW-0378">Hydrolase</keyword>
<dbReference type="FunFam" id="3.50.30.30:FF:000005">
    <property type="entry name" value="subtilisin-like protease SBT1.5"/>
    <property type="match status" value="1"/>
</dbReference>
<feature type="domain" description="Peptidase S8/S53" evidence="14">
    <location>
        <begin position="163"/>
        <end position="636"/>
    </location>
</feature>
<keyword evidence="13" id="KW-1133">Transmembrane helix</keyword>
<evidence type="ECO:0000256" key="7">
    <source>
        <dbReference type="ARBA" id="ARBA00022729"/>
    </source>
</evidence>
<keyword evidence="9 12" id="KW-0720">Serine protease</keyword>
<evidence type="ECO:0000259" key="14">
    <source>
        <dbReference type="Pfam" id="PF00082"/>
    </source>
</evidence>
<dbReference type="GO" id="GO:0009609">
    <property type="term" value="P:response to symbiotic bacterium"/>
    <property type="evidence" value="ECO:0007669"/>
    <property type="project" value="UniProtKB-ARBA"/>
</dbReference>
<dbReference type="Pfam" id="PF02225">
    <property type="entry name" value="PA"/>
    <property type="match status" value="1"/>
</dbReference>
<dbReference type="Gene3D" id="3.30.70.80">
    <property type="entry name" value="Peptidase S8 propeptide/proteinase inhibitor I9"/>
    <property type="match status" value="1"/>
</dbReference>
<dbReference type="PRINTS" id="PR00723">
    <property type="entry name" value="SUBTILISIN"/>
</dbReference>
<evidence type="ECO:0000259" key="16">
    <source>
        <dbReference type="Pfam" id="PF05922"/>
    </source>
</evidence>
<dbReference type="PANTHER" id="PTHR10795">
    <property type="entry name" value="PROPROTEIN CONVERTASE SUBTILISIN/KEXIN"/>
    <property type="match status" value="1"/>
</dbReference>
<feature type="transmembrane region" description="Helical" evidence="13">
    <location>
        <begin position="36"/>
        <end position="53"/>
    </location>
</feature>
<dbReference type="GO" id="GO:0048731">
    <property type="term" value="P:system development"/>
    <property type="evidence" value="ECO:0007669"/>
    <property type="project" value="UniProtKB-ARBA"/>
</dbReference>
<evidence type="ECO:0000256" key="12">
    <source>
        <dbReference type="PROSITE-ProRule" id="PRU01240"/>
    </source>
</evidence>
<dbReference type="SMR" id="J9XY97"/>
<dbReference type="OrthoDB" id="206201at2759"/>
<dbReference type="InterPro" id="IPR037045">
    <property type="entry name" value="S8pro/Inhibitor_I9_sf"/>
</dbReference>
<evidence type="ECO:0000259" key="15">
    <source>
        <dbReference type="Pfam" id="PF02225"/>
    </source>
</evidence>
<dbReference type="PROSITE" id="PS00138">
    <property type="entry name" value="SUBTILASE_SER"/>
    <property type="match status" value="1"/>
</dbReference>
<dbReference type="InterPro" id="IPR003137">
    <property type="entry name" value="PA_domain"/>
</dbReference>
<feature type="active site" description="Charge relay system" evidence="11 12">
    <location>
        <position position="576"/>
    </location>
</feature>
<name>J9XY97_PEA</name>
<dbReference type="Gene3D" id="2.60.40.2310">
    <property type="match status" value="1"/>
</dbReference>
<dbReference type="GO" id="GO:0048046">
    <property type="term" value="C:apoplast"/>
    <property type="evidence" value="ECO:0007669"/>
    <property type="project" value="UniProtKB-SubCell"/>
</dbReference>
<dbReference type="Pfam" id="PF00082">
    <property type="entry name" value="Peptidase_S8"/>
    <property type="match status" value="1"/>
</dbReference>
<feature type="active site" description="Charge relay system" evidence="11 12">
    <location>
        <position position="171"/>
    </location>
</feature>
<dbReference type="Gene3D" id="3.40.50.200">
    <property type="entry name" value="Peptidase S8/S53 domain"/>
    <property type="match status" value="1"/>
</dbReference>
<organism evidence="18">
    <name type="scientific">Pisum sativum</name>
    <name type="common">Garden pea</name>
    <name type="synonym">Lathyrus oleraceus</name>
    <dbReference type="NCBI Taxonomy" id="3888"/>
    <lineage>
        <taxon>Eukaryota</taxon>
        <taxon>Viridiplantae</taxon>
        <taxon>Streptophyta</taxon>
        <taxon>Embryophyta</taxon>
        <taxon>Tracheophyta</taxon>
        <taxon>Spermatophyta</taxon>
        <taxon>Magnoliopsida</taxon>
        <taxon>eudicotyledons</taxon>
        <taxon>Gunneridae</taxon>
        <taxon>Pentapetalae</taxon>
        <taxon>rosids</taxon>
        <taxon>fabids</taxon>
        <taxon>Fabales</taxon>
        <taxon>Fabaceae</taxon>
        <taxon>Papilionoideae</taxon>
        <taxon>50 kb inversion clade</taxon>
        <taxon>NPAAA clade</taxon>
        <taxon>Hologalegina</taxon>
        <taxon>IRL clade</taxon>
        <taxon>Fabeae</taxon>
        <taxon>Lathyrus</taxon>
    </lineage>
</organism>
<gene>
    <name evidence="18" type="primary">SBT1.1</name>
</gene>
<dbReference type="CDD" id="cd02120">
    <property type="entry name" value="PA_subtilisin_like"/>
    <property type="match status" value="1"/>
</dbReference>
<reference evidence="18" key="1">
    <citation type="journal article" date="2012" name="New Phytol.">
        <title>A role for an endosperm-localized subtilase in the control of seed size in legumes.</title>
        <authorList>
            <person name="D'Erfurth I."/>
            <person name="Le Signor C."/>
            <person name="Aubert G."/>
            <person name="Sanchez M."/>
            <person name="Vernoud V."/>
            <person name="Darchy B."/>
            <person name="Lherminier J."/>
            <person name="Bourion V."/>
            <person name="Bouteiller N."/>
            <person name="Bendahmane A."/>
            <person name="Buitink J."/>
            <person name="Prosperi J.M."/>
            <person name="Thompson R."/>
            <person name="Burstin J."/>
            <person name="Gallardo K."/>
        </authorList>
    </citation>
    <scope>NUCLEOTIDE SEQUENCE</scope>
</reference>
<dbReference type="GO" id="GO:0009610">
    <property type="term" value="P:response to symbiotic fungus"/>
    <property type="evidence" value="ECO:0007669"/>
    <property type="project" value="UniProtKB-ARBA"/>
</dbReference>
<dbReference type="GO" id="GO:0004252">
    <property type="term" value="F:serine-type endopeptidase activity"/>
    <property type="evidence" value="ECO:0007669"/>
    <property type="project" value="UniProtKB-UniRule"/>
</dbReference>
<evidence type="ECO:0000256" key="2">
    <source>
        <dbReference type="ARBA" id="ARBA00004271"/>
    </source>
</evidence>
<proteinExistence type="evidence at transcript level"/>
<dbReference type="InterPro" id="IPR034197">
    <property type="entry name" value="Peptidases_S8_3"/>
</dbReference>
<keyword evidence="13" id="KW-0812">Transmembrane</keyword>
<feature type="domain" description="Subtilisin-like protease fibronectin type-III" evidence="17">
    <location>
        <begin position="691"/>
        <end position="787"/>
    </location>
</feature>
<evidence type="ECO:0000256" key="3">
    <source>
        <dbReference type="ARBA" id="ARBA00011073"/>
    </source>
</evidence>
<feature type="active site" description="Charge relay system" evidence="11 12">
    <location>
        <position position="244"/>
    </location>
</feature>
<dbReference type="InterPro" id="IPR023828">
    <property type="entry name" value="Peptidase_S8_Ser-AS"/>
</dbReference>
<dbReference type="AlphaFoldDB" id="J9XY97"/>
<dbReference type="CDD" id="cd04852">
    <property type="entry name" value="Peptidases_S8_3"/>
    <property type="match status" value="1"/>
</dbReference>
<evidence type="ECO:0000313" key="18">
    <source>
        <dbReference type="EMBL" id="AFS34694.1"/>
    </source>
</evidence>
<evidence type="ECO:0000256" key="10">
    <source>
        <dbReference type="ARBA" id="ARBA00023180"/>
    </source>
</evidence>
<dbReference type="Pfam" id="PF17766">
    <property type="entry name" value="fn3_6"/>
    <property type="match status" value="1"/>
</dbReference>
<dbReference type="InterPro" id="IPR045051">
    <property type="entry name" value="SBT"/>
</dbReference>
<comment type="subcellular location">
    <subcellularLocation>
        <location evidence="2">Secreted</location>
        <location evidence="2">Extracellular space</location>
        <location evidence="2">Apoplast</location>
    </subcellularLocation>
</comment>
<dbReference type="Gene3D" id="3.50.30.30">
    <property type="match status" value="1"/>
</dbReference>
<dbReference type="InterPro" id="IPR000209">
    <property type="entry name" value="Peptidase_S8/S53_dom"/>
</dbReference>
<keyword evidence="7" id="KW-0732">Signal</keyword>
<sequence length="793" mass="85928">MNPTIYKQISLSTFLTQIPFQYIQRKLFNMKTPEKPLVVILFVIVILCDVSLARSEKSENKKITYIVHAAKSTMPSSFDHHSFWYKSILNSISKSAEMLYTYDKAINGFSTSLTVEEHELLKSQPGILKVTPDKKYKLHTTRTPKFLGLDKIASLNPVTEKSSDVVVGVVDTGIWPESKSFDDTGYGPIPRNWKGICQTGINFTTSNCNKKLIGARFYRKGFEASLDSTNETKLPKTPRDDFGHGTHAASTAVGSPVENASLFGLANGTARGMAIGARVAMYKVCWLGACSMSDILAGIDQAIVDNVDILSLSLGNIATNYFEDNLAIGAFAAMEHGILVSCAAGNTGPSSLSVSNAAPWITTVGAGTLDRDFPTYVRLGNGKKYSGVSFYNGKYLPGTLVPFIYAGNASSDEGKGDGTCLPGSLDPKKVAGKIVLCDRGKVERVEKGNIVKSVGGLGMVLANTEKDGERPMPDAHIFPATAVGFTDGQAIKKYLFSDPNPTGTIVFEGTKLGVEPSPAVAFFSSRGPNLITPEILKPDLIAPGFNILAAYPNNLSPTGLGSDPRLIDFQIMSGTSMSCPHVSGLAVLIKSVHPDWSPAAIRSALMTTAYKTYKNNQTLVDDATKKPATPFDFGAGHVDPVSALNPGLVYDLRVDDYLSFLCALDYTPAQIEIVARRKYTCDPKKQYSVTNLNYPSFAVVFKGEHDEIKHTRTLTNVGAEGTYKVSINSDNPAIKISVEPKVLSFKKKEKKSYTITFTTSGSKQNINQSFGGLEWSDGRTVVRSPIAFTWKLQ</sequence>
<dbReference type="FunFam" id="3.40.50.200:FF:000006">
    <property type="entry name" value="Subtilisin-like protease SBT1.5"/>
    <property type="match status" value="1"/>
</dbReference>
<dbReference type="InterPro" id="IPR010259">
    <property type="entry name" value="S8pro/Inhibitor_I9"/>
</dbReference>
<dbReference type="InterPro" id="IPR036852">
    <property type="entry name" value="Peptidase_S8/S53_dom_sf"/>
</dbReference>
<evidence type="ECO:0000256" key="9">
    <source>
        <dbReference type="ARBA" id="ARBA00022825"/>
    </source>
</evidence>
<feature type="domain" description="PA" evidence="15">
    <location>
        <begin position="417"/>
        <end position="491"/>
    </location>
</feature>
<evidence type="ECO:0000256" key="13">
    <source>
        <dbReference type="SAM" id="Phobius"/>
    </source>
</evidence>
<keyword evidence="10" id="KW-0325">Glycoprotein</keyword>
<keyword evidence="13" id="KW-0472">Membrane</keyword>
<dbReference type="InterPro" id="IPR041469">
    <property type="entry name" value="Subtilisin-like_FN3"/>
</dbReference>
<comment type="function">
    <text evidence="1">Required for arbuscular mycorrhiza (AM) development during AM symbiosis with AM fungi (e.g. Glomeromycota intraradices).</text>
</comment>
<evidence type="ECO:0000256" key="4">
    <source>
        <dbReference type="ARBA" id="ARBA00022523"/>
    </source>
</evidence>
<comment type="similarity">
    <text evidence="3 12">Belongs to the peptidase S8 family.</text>
</comment>